<dbReference type="PROSITE" id="PS51375">
    <property type="entry name" value="PPR"/>
    <property type="match status" value="1"/>
</dbReference>
<keyword evidence="1" id="KW-0677">Repeat</keyword>
<dbReference type="InterPro" id="IPR011990">
    <property type="entry name" value="TPR-like_helical_dom_sf"/>
</dbReference>
<sequence>MQGRSRVRIFGELKLRDYAPDLITYATMVDGLCRIDGIVDARNLWMEMVAKEIKASDHDTVKGCTTRCGEGDSPMAQPVCARSPASQSLRHKVELVRMSGDSGVGSGVLMLEWRSPGEEGVVLLGSTADSCKEVGSSRFPT</sequence>
<evidence type="ECO:0000313" key="3">
    <source>
        <dbReference type="EMBL" id="RRT44248.1"/>
    </source>
</evidence>
<dbReference type="Proteomes" id="UP000287651">
    <property type="component" value="Unassembled WGS sequence"/>
</dbReference>
<evidence type="ECO:0008006" key="5">
    <source>
        <dbReference type="Google" id="ProtNLM"/>
    </source>
</evidence>
<comment type="caution">
    <text evidence="3">The sequence shown here is derived from an EMBL/GenBank/DDBJ whole genome shotgun (WGS) entry which is preliminary data.</text>
</comment>
<evidence type="ECO:0000256" key="2">
    <source>
        <dbReference type="PROSITE-ProRule" id="PRU00708"/>
    </source>
</evidence>
<evidence type="ECO:0000256" key="1">
    <source>
        <dbReference type="ARBA" id="ARBA00022737"/>
    </source>
</evidence>
<gene>
    <name evidence="3" type="ORF">B296_00054256</name>
</gene>
<reference evidence="3 4" key="1">
    <citation type="journal article" date="2014" name="Agronomy (Basel)">
        <title>A Draft Genome Sequence for Ensete ventricosum, the Drought-Tolerant Tree Against Hunger.</title>
        <authorList>
            <person name="Harrison J."/>
            <person name="Moore K.A."/>
            <person name="Paszkiewicz K."/>
            <person name="Jones T."/>
            <person name="Grant M."/>
            <person name="Ambacheew D."/>
            <person name="Muzemil S."/>
            <person name="Studholme D.J."/>
        </authorList>
    </citation>
    <scope>NUCLEOTIDE SEQUENCE [LARGE SCALE GENOMIC DNA]</scope>
</reference>
<dbReference type="EMBL" id="AMZH03016589">
    <property type="protein sequence ID" value="RRT44248.1"/>
    <property type="molecule type" value="Genomic_DNA"/>
</dbReference>
<name>A0A426XXG2_ENSVE</name>
<feature type="repeat" description="PPR" evidence="2">
    <location>
        <begin position="21"/>
        <end position="55"/>
    </location>
</feature>
<dbReference type="InterPro" id="IPR002885">
    <property type="entry name" value="PPR_rpt"/>
</dbReference>
<dbReference type="AlphaFoldDB" id="A0A426XXG2"/>
<accession>A0A426XXG2</accession>
<proteinExistence type="predicted"/>
<organism evidence="3 4">
    <name type="scientific">Ensete ventricosum</name>
    <name type="common">Abyssinian banana</name>
    <name type="synonym">Musa ensete</name>
    <dbReference type="NCBI Taxonomy" id="4639"/>
    <lineage>
        <taxon>Eukaryota</taxon>
        <taxon>Viridiplantae</taxon>
        <taxon>Streptophyta</taxon>
        <taxon>Embryophyta</taxon>
        <taxon>Tracheophyta</taxon>
        <taxon>Spermatophyta</taxon>
        <taxon>Magnoliopsida</taxon>
        <taxon>Liliopsida</taxon>
        <taxon>Zingiberales</taxon>
        <taxon>Musaceae</taxon>
        <taxon>Ensete</taxon>
    </lineage>
</organism>
<dbReference type="Gene3D" id="1.25.40.10">
    <property type="entry name" value="Tetratricopeptide repeat domain"/>
    <property type="match status" value="1"/>
</dbReference>
<evidence type="ECO:0000313" key="4">
    <source>
        <dbReference type="Proteomes" id="UP000287651"/>
    </source>
</evidence>
<dbReference type="Pfam" id="PF12854">
    <property type="entry name" value="PPR_1"/>
    <property type="match status" value="1"/>
</dbReference>
<protein>
    <recommendedName>
        <fullName evidence="5">Pentatricopeptide repeat-containing protein</fullName>
    </recommendedName>
</protein>